<proteinExistence type="predicted"/>
<organism evidence="2">
    <name type="scientific">Opuntia streptacantha</name>
    <name type="common">Prickly pear cactus</name>
    <name type="synonym">Opuntia cardona</name>
    <dbReference type="NCBI Taxonomy" id="393608"/>
    <lineage>
        <taxon>Eukaryota</taxon>
        <taxon>Viridiplantae</taxon>
        <taxon>Streptophyta</taxon>
        <taxon>Embryophyta</taxon>
        <taxon>Tracheophyta</taxon>
        <taxon>Spermatophyta</taxon>
        <taxon>Magnoliopsida</taxon>
        <taxon>eudicotyledons</taxon>
        <taxon>Gunneridae</taxon>
        <taxon>Pentapetalae</taxon>
        <taxon>Caryophyllales</taxon>
        <taxon>Cactineae</taxon>
        <taxon>Cactaceae</taxon>
        <taxon>Opuntioideae</taxon>
        <taxon>Opuntia</taxon>
    </lineage>
</organism>
<keyword evidence="1" id="KW-1133">Transmembrane helix</keyword>
<evidence type="ECO:0000256" key="1">
    <source>
        <dbReference type="SAM" id="Phobius"/>
    </source>
</evidence>
<accession>A0A7C9A8M1</accession>
<protein>
    <submittedName>
        <fullName evidence="2">Uncharacterized protein</fullName>
    </submittedName>
</protein>
<reference evidence="2" key="1">
    <citation type="journal article" date="2013" name="J. Plant Res.">
        <title>Effect of fungi and light on seed germination of three Opuntia species from semiarid lands of central Mexico.</title>
        <authorList>
            <person name="Delgado-Sanchez P."/>
            <person name="Jimenez-Bremont J.F."/>
            <person name="Guerrero-Gonzalez Mde L."/>
            <person name="Flores J."/>
        </authorList>
    </citation>
    <scope>NUCLEOTIDE SEQUENCE</scope>
    <source>
        <tissue evidence="2">Cladode</tissue>
    </source>
</reference>
<dbReference type="EMBL" id="GISG01213277">
    <property type="protein sequence ID" value="MBA4661674.1"/>
    <property type="molecule type" value="Transcribed_RNA"/>
</dbReference>
<name>A0A7C9A8M1_OPUST</name>
<reference evidence="2" key="2">
    <citation type="submission" date="2020-07" db="EMBL/GenBank/DDBJ databases">
        <authorList>
            <person name="Vera ALvarez R."/>
            <person name="Arias-Moreno D.M."/>
            <person name="Jimenez-Jacinto V."/>
            <person name="Jimenez-Bremont J.F."/>
            <person name="Swaminathan K."/>
            <person name="Moose S.P."/>
            <person name="Guerrero-Gonzalez M.L."/>
            <person name="Marino-Ramirez L."/>
            <person name="Landsman D."/>
            <person name="Rodriguez-Kessler M."/>
            <person name="Delgado-Sanchez P."/>
        </authorList>
    </citation>
    <scope>NUCLEOTIDE SEQUENCE</scope>
    <source>
        <tissue evidence="2">Cladode</tissue>
    </source>
</reference>
<keyword evidence="1" id="KW-0472">Membrane</keyword>
<sequence>MSLERQLMRREKSRPITTCPFTERHLPLLIKLLSSRFLLLELRLLIFWLHTKGEERLDCSVVLGWEKLCLSWNLLTTLPKLMVVSLFLLVLVSVHVRVMTCTEK</sequence>
<evidence type="ECO:0000313" key="2">
    <source>
        <dbReference type="EMBL" id="MBA4661674.1"/>
    </source>
</evidence>
<dbReference type="AlphaFoldDB" id="A0A7C9A8M1"/>
<keyword evidence="1" id="KW-0812">Transmembrane</keyword>
<feature type="transmembrane region" description="Helical" evidence="1">
    <location>
        <begin position="70"/>
        <end position="94"/>
    </location>
</feature>